<evidence type="ECO:0000256" key="1">
    <source>
        <dbReference type="SAM" id="Phobius"/>
    </source>
</evidence>
<evidence type="ECO:0000313" key="2">
    <source>
        <dbReference type="EMBL" id="PIZ87774.1"/>
    </source>
</evidence>
<feature type="transmembrane region" description="Helical" evidence="1">
    <location>
        <begin position="42"/>
        <end position="61"/>
    </location>
</feature>
<sequence>MEKVKNIFTWIKANLLFALSTFLIAFIPLFPKIPLFDILPGYIVRVRAEDFLVIFTAIIWLKESFFTKDTSKNKSEWNTSYFWLVVVYAIVALTSITLGTILLQTIPAQLLHIGKSSLHFFRYMEYFAL</sequence>
<name>A0A2J0MLM9_9BACT</name>
<comment type="caution">
    <text evidence="2">The sequence shown here is derived from an EMBL/GenBank/DDBJ whole genome shotgun (WGS) entry which is preliminary data.</text>
</comment>
<evidence type="ECO:0000313" key="3">
    <source>
        <dbReference type="Proteomes" id="UP000228547"/>
    </source>
</evidence>
<proteinExistence type="predicted"/>
<keyword evidence="1" id="KW-0472">Membrane</keyword>
<keyword evidence="1" id="KW-1133">Transmembrane helix</keyword>
<keyword evidence="1" id="KW-0812">Transmembrane</keyword>
<organism evidence="2 3">
    <name type="scientific">Candidatus Nomurabacteria bacterium CG_4_10_14_0_2_um_filter_30_12</name>
    <dbReference type="NCBI Taxonomy" id="1974727"/>
    <lineage>
        <taxon>Bacteria</taxon>
        <taxon>Candidatus Nomuraibacteriota</taxon>
    </lineage>
</organism>
<feature type="non-terminal residue" evidence="2">
    <location>
        <position position="129"/>
    </location>
</feature>
<gene>
    <name evidence="2" type="ORF">COX93_00005</name>
</gene>
<dbReference type="Proteomes" id="UP000228547">
    <property type="component" value="Unassembled WGS sequence"/>
</dbReference>
<reference evidence="3" key="1">
    <citation type="submission" date="2017-09" db="EMBL/GenBank/DDBJ databases">
        <title>Depth-based differentiation of microbial function through sediment-hosted aquifers and enrichment of novel symbionts in the deep terrestrial subsurface.</title>
        <authorList>
            <person name="Probst A.J."/>
            <person name="Ladd B."/>
            <person name="Jarett J.K."/>
            <person name="Geller-Mcgrath D.E."/>
            <person name="Sieber C.M.K."/>
            <person name="Emerson J.B."/>
            <person name="Anantharaman K."/>
            <person name="Thomas B.C."/>
            <person name="Malmstrom R."/>
            <person name="Stieglmeier M."/>
            <person name="Klingl A."/>
            <person name="Woyke T."/>
            <person name="Ryan C.M."/>
            <person name="Banfield J.F."/>
        </authorList>
    </citation>
    <scope>NUCLEOTIDE SEQUENCE [LARGE SCALE GENOMIC DNA]</scope>
</reference>
<feature type="transmembrane region" description="Helical" evidence="1">
    <location>
        <begin position="81"/>
        <end position="103"/>
    </location>
</feature>
<dbReference type="AlphaFoldDB" id="A0A2J0MLM9"/>
<dbReference type="EMBL" id="PFOY01000001">
    <property type="protein sequence ID" value="PIZ87774.1"/>
    <property type="molecule type" value="Genomic_DNA"/>
</dbReference>
<protein>
    <submittedName>
        <fullName evidence="2">Uncharacterized protein</fullName>
    </submittedName>
</protein>
<accession>A0A2J0MLM9</accession>
<feature type="transmembrane region" description="Helical" evidence="1">
    <location>
        <begin position="7"/>
        <end position="30"/>
    </location>
</feature>